<proteinExistence type="predicted"/>
<name>A0A9C7PZY9_9RHOD</name>
<keyword evidence="3" id="KW-0175">Coiled coil</keyword>
<accession>A0A9C7PZY9</accession>
<protein>
    <recommendedName>
        <fullName evidence="5">MIF4G domain-containing protein</fullName>
    </recommendedName>
</protein>
<evidence type="ECO:0000256" key="3">
    <source>
        <dbReference type="SAM" id="Coils"/>
    </source>
</evidence>
<comment type="caution">
    <text evidence="6">The sequence shown here is derived from an EMBL/GenBank/DDBJ whole genome shotgun (WGS) entry which is preliminary data.</text>
</comment>
<feature type="region of interest" description="Disordered" evidence="4">
    <location>
        <begin position="992"/>
        <end position="1039"/>
    </location>
</feature>
<dbReference type="InterPro" id="IPR039762">
    <property type="entry name" value="Nmd2/UPF2"/>
</dbReference>
<dbReference type="PANTHER" id="PTHR12839:SF7">
    <property type="entry name" value="REGULATOR OF NONSENSE TRANSCRIPTS 2"/>
    <property type="match status" value="1"/>
</dbReference>
<feature type="region of interest" description="Disordered" evidence="4">
    <location>
        <begin position="968"/>
        <end position="987"/>
    </location>
</feature>
<feature type="domain" description="MIF4G" evidence="5">
    <location>
        <begin position="103"/>
        <end position="337"/>
    </location>
</feature>
<evidence type="ECO:0000256" key="1">
    <source>
        <dbReference type="ARBA" id="ARBA00004496"/>
    </source>
</evidence>
<feature type="domain" description="MIF4G" evidence="5">
    <location>
        <begin position="665"/>
        <end position="883"/>
    </location>
</feature>
<dbReference type="Gene3D" id="4.10.80.160">
    <property type="match status" value="1"/>
</dbReference>
<evidence type="ECO:0000259" key="5">
    <source>
        <dbReference type="SMART" id="SM00543"/>
    </source>
</evidence>
<feature type="compositionally biased region" description="Basic and acidic residues" evidence="4">
    <location>
        <begin position="62"/>
        <end position="72"/>
    </location>
</feature>
<sequence>MSTASEQNSPVSEQSKKVESPQDVHNTYPSNETIHTENQEASVQTKNVVTHSSVSDALETETPTKEASKRSKERWSLRRRNCQCRTTTKTIIDQDDYRLESSLKKCTALVRKLRSVSKDNKDSLMAEIQTLNLSMYISEICGAFFEARFRIADVPAVVEIISEVYRRYPEFSDQFVENLFRNIAQNSGLDWNTKRSFLHLVVELCCVNVMPSFKLVAFLKETNKSINMSNDLASAVSAFTSVAKNYLAEMLLSPPNDTCNPLSEIEYNKGWEYWILSQDEKKQIFGIYESLFEKSCNVVSELQKEMADLEKETNVSRQMQGEVQQETQNVFQNKRKQFIKLSSNIKTLCSLLGFQMPIVIVQDEERQSDIHSPTTAFDSYSNIFSQETETEKQQKLCFETEAERKFYVDLPNMVESESPVIQQEVKEEKQKDNDDNNIERSVNGNKSMSVEHSHKSRSLEEALLSLSSCSDMEKMDKWCLENWCVFKKSQMRKKLVKTLFNLSFTNPEMVPLASRLVATLNPVYPDIASNVIQILKDDFMSYFERKETGEHYLKCRIWNARWISEMTKFRLFPAHVVLGYVKLCLEDFSHYNVDIVCAVLETCGRFLYGNSETEYRTSSLLDILWRLKSVKNLEPRHEVMVENAYYTVRPLDAKQEKNAEREPLKEFIHHILFEVRYHYRKLPWLVNKLRKLPCTMEIESFIVEEFLQTEKFPYDCLGDMAKVITEYSKYRDSIGIGLVDAIVEAIFCLLESQNSRLLQQRVAQLKLLGEMFRTRFVNGRFIMNLAYCIISYGWNDSLLVEQENGISIRVRMVCSLLETCGFELLDMISFRRMETFLLHLFQMIWQLNKGNNTVEDPSLKVLSLLPIHLQHLVTELAEMYSLSSLVSITCGQLNEKWEQIVDKANFIPDLTLGSLQKNSSMGSHSASNDGTSRSEDSFSNEEMNSMKRDWSFSSYRETDERDEIIASEEEVGSSTPHTEEQMSQVGTVQDQVEEVENVEKSSSHDSESLSDDSEVQEEDTEASNAPRKEQEMESFDQEIFAILTESLSEASQNRNSVGVSSSFRPLLSSARNVMNSNATSLRNQEKQEVMDESVPFQVLMRRGGKPQVRLLNIPSDSSLVTASRAVDEMEKEEKEQLKRLVLTSSTMQKKGRRRKR</sequence>
<feature type="domain" description="MIF4G" evidence="5">
    <location>
        <begin position="460"/>
        <end position="651"/>
    </location>
</feature>
<dbReference type="AlphaFoldDB" id="A0A9C7PZY9"/>
<organism evidence="6 7">
    <name type="scientific">Galdieria partita</name>
    <dbReference type="NCBI Taxonomy" id="83374"/>
    <lineage>
        <taxon>Eukaryota</taxon>
        <taxon>Rhodophyta</taxon>
        <taxon>Bangiophyceae</taxon>
        <taxon>Galdieriales</taxon>
        <taxon>Galdieriaceae</taxon>
        <taxon>Galdieria</taxon>
    </lineage>
</organism>
<feature type="region of interest" description="Disordered" evidence="4">
    <location>
        <begin position="424"/>
        <end position="454"/>
    </location>
</feature>
<dbReference type="Proteomes" id="UP001061958">
    <property type="component" value="Unassembled WGS sequence"/>
</dbReference>
<dbReference type="Gene3D" id="1.25.40.180">
    <property type="match status" value="3"/>
</dbReference>
<feature type="compositionally biased region" description="Polar residues" evidence="4">
    <location>
        <begin position="1"/>
        <end position="13"/>
    </location>
</feature>
<keyword evidence="7" id="KW-1185">Reference proteome</keyword>
<dbReference type="Pfam" id="PF04050">
    <property type="entry name" value="Upf2"/>
    <property type="match status" value="1"/>
</dbReference>
<dbReference type="GO" id="GO:0003723">
    <property type="term" value="F:RNA binding"/>
    <property type="evidence" value="ECO:0007669"/>
    <property type="project" value="InterPro"/>
</dbReference>
<dbReference type="PANTHER" id="PTHR12839">
    <property type="entry name" value="NONSENSE-MEDIATED MRNA DECAY PROTEIN 2 UP-FRAMESHIFT SUPPRESSOR 2"/>
    <property type="match status" value="1"/>
</dbReference>
<keyword evidence="2" id="KW-0963">Cytoplasm</keyword>
<feature type="compositionally biased region" description="Acidic residues" evidence="4">
    <location>
        <begin position="1008"/>
        <end position="1021"/>
    </location>
</feature>
<feature type="compositionally biased region" description="Basic and acidic residues" evidence="4">
    <location>
        <begin position="997"/>
        <end position="1007"/>
    </location>
</feature>
<dbReference type="GO" id="GO:0000184">
    <property type="term" value="P:nuclear-transcribed mRNA catabolic process, nonsense-mediated decay"/>
    <property type="evidence" value="ECO:0007669"/>
    <property type="project" value="InterPro"/>
</dbReference>
<evidence type="ECO:0000256" key="2">
    <source>
        <dbReference type="ARBA" id="ARBA00022490"/>
    </source>
</evidence>
<feature type="region of interest" description="Disordered" evidence="4">
    <location>
        <begin position="1130"/>
        <end position="1156"/>
    </location>
</feature>
<feature type="region of interest" description="Disordered" evidence="4">
    <location>
        <begin position="1"/>
        <end position="72"/>
    </location>
</feature>
<dbReference type="InterPro" id="IPR016024">
    <property type="entry name" value="ARM-type_fold"/>
</dbReference>
<dbReference type="GO" id="GO:0035145">
    <property type="term" value="C:exon-exon junction complex"/>
    <property type="evidence" value="ECO:0007669"/>
    <property type="project" value="TreeGrafter"/>
</dbReference>
<feature type="region of interest" description="Disordered" evidence="4">
    <location>
        <begin position="917"/>
        <end position="960"/>
    </location>
</feature>
<dbReference type="EMBL" id="BQMJ01000035">
    <property type="protein sequence ID" value="GJQ12612.1"/>
    <property type="molecule type" value="Genomic_DNA"/>
</dbReference>
<dbReference type="SMART" id="SM00543">
    <property type="entry name" value="MIF4G"/>
    <property type="match status" value="3"/>
</dbReference>
<gene>
    <name evidence="6" type="ORF">GpartN1_g4403.t1</name>
</gene>
<reference evidence="6" key="1">
    <citation type="journal article" date="2022" name="Proc. Natl. Acad. Sci. U.S.A.">
        <title>Life cycle and functional genomics of the unicellular red alga Galdieria for elucidating algal and plant evolution and industrial use.</title>
        <authorList>
            <person name="Hirooka S."/>
            <person name="Itabashi T."/>
            <person name="Ichinose T.M."/>
            <person name="Onuma R."/>
            <person name="Fujiwara T."/>
            <person name="Yamashita S."/>
            <person name="Jong L.W."/>
            <person name="Tomita R."/>
            <person name="Iwane A.H."/>
            <person name="Miyagishima S.Y."/>
        </authorList>
    </citation>
    <scope>NUCLEOTIDE SEQUENCE</scope>
    <source>
        <strain evidence="6">NBRC 102759</strain>
    </source>
</reference>
<evidence type="ECO:0000313" key="7">
    <source>
        <dbReference type="Proteomes" id="UP001061958"/>
    </source>
</evidence>
<dbReference type="OrthoDB" id="4486at2759"/>
<dbReference type="SUPFAM" id="SSF48371">
    <property type="entry name" value="ARM repeat"/>
    <property type="match status" value="2"/>
</dbReference>
<feature type="compositionally biased region" description="Polar residues" evidence="4">
    <location>
        <begin position="972"/>
        <end position="987"/>
    </location>
</feature>
<feature type="compositionally biased region" description="Basic and acidic residues" evidence="4">
    <location>
        <begin position="424"/>
        <end position="438"/>
    </location>
</feature>
<reference evidence="6" key="2">
    <citation type="submission" date="2022-01" db="EMBL/GenBank/DDBJ databases">
        <authorList>
            <person name="Hirooka S."/>
            <person name="Miyagishima S.Y."/>
        </authorList>
    </citation>
    <scope>NUCLEOTIDE SEQUENCE</scope>
    <source>
        <strain evidence="6">NBRC 102759</strain>
    </source>
</reference>
<dbReference type="InterPro" id="IPR003890">
    <property type="entry name" value="MIF4G-like_typ-3"/>
</dbReference>
<dbReference type="InterPro" id="IPR007193">
    <property type="entry name" value="Upf2/Nmd2_C"/>
</dbReference>
<feature type="compositionally biased region" description="Polar residues" evidence="4">
    <location>
        <begin position="39"/>
        <end position="55"/>
    </location>
</feature>
<comment type="subcellular location">
    <subcellularLocation>
        <location evidence="1">Cytoplasm</location>
    </subcellularLocation>
</comment>
<dbReference type="GO" id="GO:0005737">
    <property type="term" value="C:cytoplasm"/>
    <property type="evidence" value="ECO:0007669"/>
    <property type="project" value="UniProtKB-SubCell"/>
</dbReference>
<feature type="compositionally biased region" description="Polar residues" evidence="4">
    <location>
        <begin position="23"/>
        <end position="33"/>
    </location>
</feature>
<feature type="compositionally biased region" description="Polar residues" evidence="4">
    <location>
        <begin position="439"/>
        <end position="448"/>
    </location>
</feature>
<evidence type="ECO:0000256" key="4">
    <source>
        <dbReference type="SAM" id="MobiDB-lite"/>
    </source>
</evidence>
<dbReference type="Pfam" id="PF02854">
    <property type="entry name" value="MIF4G"/>
    <property type="match status" value="2"/>
</dbReference>
<evidence type="ECO:0000313" key="6">
    <source>
        <dbReference type="EMBL" id="GJQ12612.1"/>
    </source>
</evidence>
<feature type="coiled-coil region" evidence="3">
    <location>
        <begin position="292"/>
        <end position="319"/>
    </location>
</feature>
<feature type="compositionally biased region" description="Polar residues" evidence="4">
    <location>
        <begin position="917"/>
        <end position="931"/>
    </location>
</feature>